<dbReference type="Ensembl" id="ENSLLET00000046473.1">
    <property type="protein sequence ID" value="ENSLLEP00000044683.1"/>
    <property type="gene ID" value="ENSLLEG00000028327.1"/>
</dbReference>
<dbReference type="PANTHER" id="PTHR44163:SF1">
    <property type="entry name" value="U3 SMALL NUCLEOLAR RNA-ASSOCIATED PROTEIN 4 HOMOLOG"/>
    <property type="match status" value="1"/>
</dbReference>
<protein>
    <submittedName>
        <fullName evidence="2">UTP4 small subunit processome component</fullName>
    </submittedName>
</protein>
<dbReference type="GO" id="GO:0003723">
    <property type="term" value="F:RNA binding"/>
    <property type="evidence" value="ECO:0007669"/>
    <property type="project" value="TreeGrafter"/>
</dbReference>
<dbReference type="Pfam" id="PF00400">
    <property type="entry name" value="WD40"/>
    <property type="match status" value="2"/>
</dbReference>
<dbReference type="GO" id="GO:0030686">
    <property type="term" value="C:90S preribosome"/>
    <property type="evidence" value="ECO:0007669"/>
    <property type="project" value="InterPro"/>
</dbReference>
<sequence length="699" mass="77891">MPCSCACHTLPLLRLDPASILHLVLHPLRCRRDSLTSLCVTGPPLLIWDWTWPLYGLLTGSLCLVQVIPGDEKRSTEAICWAADNRLFTVGLNGEIVEYDLEKLCVKYTLDAFGGPIWSISANASGSHLAVCCEDGSVKLFSVAPERITFERNLDRQKGRLLSLAWHPEGSHIVTGSVNKIHVFNVASGHLVHMLRLDRRPRAGQKSQCLVWSVAMLSSGEILSVDSSGKLQFWDLVTGTLIHTHTVANCDVLSLAVSQKEDSLVVGTAEGVIFQFQLLETKPGEKESKWVATKPFKHHTHDVRAVAHSSTALISGGVDGQLVSRPLMEKIQTKSYEAALRKITYPHRRLISCARGARMLLFQFPDRLELWRLGKSEESGNDGDLLDVTQKHELLLQLKRKGSESIRCSGVSRCGSWISYSTSSRLFLHRLRYEKDNLSISRVPKVSGVAPAALQLLFSADSSQLYVGSEEGRVHVLKLSEDTCQHSHTLEPPTGSPHPVHLMAASEDGSLLAAATVDAEINVYNLKTLKHDCVVPRYNSPPTAMAIHPTTNNLVITYTDQQVMEFSVSLKEYTDWNRRMLRSGLHRDWLERDTPIMGVSFNPSMPEHILLHDTFMFCILDKTLPLPDDKSALLNQRTLKGLSVKARKSQAHAFKITKKFQPLLFMDLLDDGELVLVERPLSDIQAQLPPPLRQKKFGT</sequence>
<organism evidence="2 3">
    <name type="scientific">Leptobrachium leishanense</name>
    <name type="common">Leishan spiny toad</name>
    <dbReference type="NCBI Taxonomy" id="445787"/>
    <lineage>
        <taxon>Eukaryota</taxon>
        <taxon>Metazoa</taxon>
        <taxon>Chordata</taxon>
        <taxon>Craniata</taxon>
        <taxon>Vertebrata</taxon>
        <taxon>Euteleostomi</taxon>
        <taxon>Amphibia</taxon>
        <taxon>Batrachia</taxon>
        <taxon>Anura</taxon>
        <taxon>Pelobatoidea</taxon>
        <taxon>Megophryidae</taxon>
        <taxon>Leptobrachium</taxon>
    </lineage>
</organism>
<dbReference type="GO" id="GO:0032040">
    <property type="term" value="C:small-subunit processome"/>
    <property type="evidence" value="ECO:0007669"/>
    <property type="project" value="TreeGrafter"/>
</dbReference>
<reference evidence="2" key="1">
    <citation type="submission" date="2025-08" db="UniProtKB">
        <authorList>
            <consortium name="Ensembl"/>
        </authorList>
    </citation>
    <scope>IDENTIFICATION</scope>
</reference>
<dbReference type="PANTHER" id="PTHR44163">
    <property type="entry name" value="U3 SMALL NUCLEOLAR RNA-ASSOCIATED PROTEIN 4 HOMOLOG"/>
    <property type="match status" value="1"/>
</dbReference>
<dbReference type="InterPro" id="IPR046351">
    <property type="entry name" value="UTP4"/>
</dbReference>
<dbReference type="SMART" id="SM00320">
    <property type="entry name" value="WD40"/>
    <property type="match status" value="9"/>
</dbReference>
<accession>A0A8C5QZZ4</accession>
<dbReference type="SUPFAM" id="SSF50978">
    <property type="entry name" value="WD40 repeat-like"/>
    <property type="match status" value="1"/>
</dbReference>
<keyword evidence="3" id="KW-1185">Reference proteome</keyword>
<dbReference type="OrthoDB" id="8883818at2759"/>
<evidence type="ECO:0000256" key="1">
    <source>
        <dbReference type="ARBA" id="ARBA00022737"/>
    </source>
</evidence>
<proteinExistence type="predicted"/>
<keyword evidence="1" id="KW-0677">Repeat</keyword>
<evidence type="ECO:0000313" key="3">
    <source>
        <dbReference type="Proteomes" id="UP000694569"/>
    </source>
</evidence>
<dbReference type="Proteomes" id="UP000694569">
    <property type="component" value="Unplaced"/>
</dbReference>
<dbReference type="Gene3D" id="2.130.10.10">
    <property type="entry name" value="YVTN repeat-like/Quinoprotein amine dehydrogenase"/>
    <property type="match status" value="3"/>
</dbReference>
<dbReference type="GO" id="GO:0000462">
    <property type="term" value="P:maturation of SSU-rRNA from tricistronic rRNA transcript (SSU-rRNA, 5.8S rRNA, LSU-rRNA)"/>
    <property type="evidence" value="ECO:0007669"/>
    <property type="project" value="InterPro"/>
</dbReference>
<reference evidence="2" key="2">
    <citation type="submission" date="2025-09" db="UniProtKB">
        <authorList>
            <consortium name="Ensembl"/>
        </authorList>
    </citation>
    <scope>IDENTIFICATION</scope>
</reference>
<gene>
    <name evidence="2" type="primary">UTP4</name>
</gene>
<dbReference type="AlphaFoldDB" id="A0A8C5QZZ4"/>
<dbReference type="GeneTree" id="ENSGT00940000153533"/>
<dbReference type="InterPro" id="IPR036322">
    <property type="entry name" value="WD40_repeat_dom_sf"/>
</dbReference>
<evidence type="ECO:0000313" key="2">
    <source>
        <dbReference type="Ensembl" id="ENSLLEP00000044683.1"/>
    </source>
</evidence>
<name>A0A8C5QZZ4_9ANUR</name>
<dbReference type="InterPro" id="IPR001680">
    <property type="entry name" value="WD40_rpt"/>
</dbReference>
<dbReference type="InterPro" id="IPR015943">
    <property type="entry name" value="WD40/YVTN_repeat-like_dom_sf"/>
</dbReference>
<dbReference type="GO" id="GO:0034455">
    <property type="term" value="C:t-UTP complex"/>
    <property type="evidence" value="ECO:0007669"/>
    <property type="project" value="TreeGrafter"/>
</dbReference>